<dbReference type="Proteomes" id="UP001056120">
    <property type="component" value="Linkage Group LG16"/>
</dbReference>
<reference evidence="2" key="1">
    <citation type="journal article" date="2022" name="Mol. Ecol. Resour.">
        <title>The genomes of chicory, endive, great burdock and yacon provide insights into Asteraceae palaeo-polyploidization history and plant inulin production.</title>
        <authorList>
            <person name="Fan W."/>
            <person name="Wang S."/>
            <person name="Wang H."/>
            <person name="Wang A."/>
            <person name="Jiang F."/>
            <person name="Liu H."/>
            <person name="Zhao H."/>
            <person name="Xu D."/>
            <person name="Zhang Y."/>
        </authorList>
    </citation>
    <scope>NUCLEOTIDE SEQUENCE [LARGE SCALE GENOMIC DNA]</scope>
    <source>
        <strain evidence="2">cv. Yunnan</strain>
    </source>
</reference>
<dbReference type="EMBL" id="CM042033">
    <property type="protein sequence ID" value="KAI3775615.1"/>
    <property type="molecule type" value="Genomic_DNA"/>
</dbReference>
<protein>
    <submittedName>
        <fullName evidence="1">Uncharacterized protein</fullName>
    </submittedName>
</protein>
<name>A0ACB9FXQ3_9ASTR</name>
<reference evidence="1 2" key="2">
    <citation type="journal article" date="2022" name="Mol. Ecol. Resour.">
        <title>The genomes of chicory, endive, great burdock and yacon provide insights into Asteraceae paleo-polyploidization history and plant inulin production.</title>
        <authorList>
            <person name="Fan W."/>
            <person name="Wang S."/>
            <person name="Wang H."/>
            <person name="Wang A."/>
            <person name="Jiang F."/>
            <person name="Liu H."/>
            <person name="Zhao H."/>
            <person name="Xu D."/>
            <person name="Zhang Y."/>
        </authorList>
    </citation>
    <scope>NUCLEOTIDE SEQUENCE [LARGE SCALE GENOMIC DNA]</scope>
    <source>
        <strain evidence="2">cv. Yunnan</strain>
        <tissue evidence="1">Leaves</tissue>
    </source>
</reference>
<keyword evidence="2" id="KW-1185">Reference proteome</keyword>
<proteinExistence type="predicted"/>
<sequence length="202" mass="22000">MHGLHGGVSTEEVAVPKVCNNDVVADPTSELFSAHGCSIPRQEQFLFSAQSNSDSVGPGLVRRAHKCNKGKSSLASRGRDLDLNSKLDDPFDLDNIILASSVLGKSKRKRFTADISNKFLNSEGDPGKRLRSLSFIPAEREIRPNANCDGDDGVSGATSVFDVEKEVEETIVVGESVVIVMDSFHNHVRKLVQGEMESSRFR</sequence>
<evidence type="ECO:0000313" key="1">
    <source>
        <dbReference type="EMBL" id="KAI3775615.1"/>
    </source>
</evidence>
<accession>A0ACB9FXQ3</accession>
<organism evidence="1 2">
    <name type="scientific">Smallanthus sonchifolius</name>
    <dbReference type="NCBI Taxonomy" id="185202"/>
    <lineage>
        <taxon>Eukaryota</taxon>
        <taxon>Viridiplantae</taxon>
        <taxon>Streptophyta</taxon>
        <taxon>Embryophyta</taxon>
        <taxon>Tracheophyta</taxon>
        <taxon>Spermatophyta</taxon>
        <taxon>Magnoliopsida</taxon>
        <taxon>eudicotyledons</taxon>
        <taxon>Gunneridae</taxon>
        <taxon>Pentapetalae</taxon>
        <taxon>asterids</taxon>
        <taxon>campanulids</taxon>
        <taxon>Asterales</taxon>
        <taxon>Asteraceae</taxon>
        <taxon>Asteroideae</taxon>
        <taxon>Heliantheae alliance</taxon>
        <taxon>Millerieae</taxon>
        <taxon>Smallanthus</taxon>
    </lineage>
</organism>
<comment type="caution">
    <text evidence="1">The sequence shown here is derived from an EMBL/GenBank/DDBJ whole genome shotgun (WGS) entry which is preliminary data.</text>
</comment>
<evidence type="ECO:0000313" key="2">
    <source>
        <dbReference type="Proteomes" id="UP001056120"/>
    </source>
</evidence>
<gene>
    <name evidence="1" type="ORF">L1987_50196</name>
</gene>